<evidence type="ECO:0000313" key="1">
    <source>
        <dbReference type="EMBL" id="KKL09788.1"/>
    </source>
</evidence>
<dbReference type="AlphaFoldDB" id="A0A0F9DCQ8"/>
<organism evidence="1">
    <name type="scientific">marine sediment metagenome</name>
    <dbReference type="NCBI Taxonomy" id="412755"/>
    <lineage>
        <taxon>unclassified sequences</taxon>
        <taxon>metagenomes</taxon>
        <taxon>ecological metagenomes</taxon>
    </lineage>
</organism>
<comment type="caution">
    <text evidence="1">The sequence shown here is derived from an EMBL/GenBank/DDBJ whole genome shotgun (WGS) entry which is preliminary data.</text>
</comment>
<sequence>MDTKEVYAKMSREAWGDDESYVPQVGDYAIRYIETSNRVGLVSMNRDQGQEHLYWHTLDKEDGLTLREPQTILTRLIPLYRQDQLQEMVIGNAHTYGWSLEQTVEQFYIYVAGHVGEFTSMEQLWLSFVKKEKHGQVWDGE</sequence>
<reference evidence="1" key="1">
    <citation type="journal article" date="2015" name="Nature">
        <title>Complex archaea that bridge the gap between prokaryotes and eukaryotes.</title>
        <authorList>
            <person name="Spang A."/>
            <person name="Saw J.H."/>
            <person name="Jorgensen S.L."/>
            <person name="Zaremba-Niedzwiedzka K."/>
            <person name="Martijn J."/>
            <person name="Lind A.E."/>
            <person name="van Eijk R."/>
            <person name="Schleper C."/>
            <person name="Guy L."/>
            <person name="Ettema T.J."/>
        </authorList>
    </citation>
    <scope>NUCLEOTIDE SEQUENCE</scope>
</reference>
<name>A0A0F9DCQ8_9ZZZZ</name>
<protein>
    <submittedName>
        <fullName evidence="1">Uncharacterized protein</fullName>
    </submittedName>
</protein>
<proteinExistence type="predicted"/>
<accession>A0A0F9DCQ8</accession>
<dbReference type="EMBL" id="LAZR01042326">
    <property type="protein sequence ID" value="KKL09788.1"/>
    <property type="molecule type" value="Genomic_DNA"/>
</dbReference>
<gene>
    <name evidence="1" type="ORF">LCGC14_2562380</name>
</gene>
<feature type="non-terminal residue" evidence="1">
    <location>
        <position position="141"/>
    </location>
</feature>